<dbReference type="PANTHER" id="PTHR24186:SF50">
    <property type="entry name" value="ANKYRIN REPEAT-CONTAINING PROTEIN ITN1-LIKE ISOFORM X1"/>
    <property type="match status" value="1"/>
</dbReference>
<feature type="transmembrane region" description="Helical" evidence="9">
    <location>
        <begin position="546"/>
        <end position="566"/>
    </location>
</feature>
<dbReference type="EMBL" id="BPVZ01000005">
    <property type="protein sequence ID" value="GKU91822.1"/>
    <property type="molecule type" value="Genomic_DNA"/>
</dbReference>
<keyword evidence="5 7" id="KW-0040">ANK repeat</keyword>
<keyword evidence="3" id="KW-0677">Repeat</keyword>
<dbReference type="Pfam" id="PF12796">
    <property type="entry name" value="Ank_2"/>
    <property type="match status" value="4"/>
</dbReference>
<dbReference type="PROSITE" id="PS50088">
    <property type="entry name" value="ANK_REPEAT"/>
    <property type="match status" value="3"/>
</dbReference>
<feature type="domain" description="PGG" evidence="10">
    <location>
        <begin position="502"/>
        <end position="605"/>
    </location>
</feature>
<evidence type="ECO:0000256" key="1">
    <source>
        <dbReference type="ARBA" id="ARBA00004141"/>
    </source>
</evidence>
<organism evidence="11 12">
    <name type="scientific">Rubroshorea leprosula</name>
    <dbReference type="NCBI Taxonomy" id="152421"/>
    <lineage>
        <taxon>Eukaryota</taxon>
        <taxon>Viridiplantae</taxon>
        <taxon>Streptophyta</taxon>
        <taxon>Embryophyta</taxon>
        <taxon>Tracheophyta</taxon>
        <taxon>Spermatophyta</taxon>
        <taxon>Magnoliopsida</taxon>
        <taxon>eudicotyledons</taxon>
        <taxon>Gunneridae</taxon>
        <taxon>Pentapetalae</taxon>
        <taxon>rosids</taxon>
        <taxon>malvids</taxon>
        <taxon>Malvales</taxon>
        <taxon>Dipterocarpaceae</taxon>
        <taxon>Rubroshorea</taxon>
    </lineage>
</organism>
<comment type="subcellular location">
    <subcellularLocation>
        <location evidence="1">Membrane</location>
        <topology evidence="1">Multi-pass membrane protein</topology>
    </subcellularLocation>
</comment>
<dbReference type="SMART" id="SM00248">
    <property type="entry name" value="ANK"/>
    <property type="match status" value="8"/>
</dbReference>
<dbReference type="InterPro" id="IPR026961">
    <property type="entry name" value="PGG_dom"/>
</dbReference>
<evidence type="ECO:0000256" key="6">
    <source>
        <dbReference type="ARBA" id="ARBA00023136"/>
    </source>
</evidence>
<proteinExistence type="predicted"/>
<keyword evidence="2 9" id="KW-0812">Transmembrane</keyword>
<evidence type="ECO:0000313" key="12">
    <source>
        <dbReference type="Proteomes" id="UP001054252"/>
    </source>
</evidence>
<dbReference type="Proteomes" id="UP001054252">
    <property type="component" value="Unassembled WGS sequence"/>
</dbReference>
<keyword evidence="6 9" id="KW-0472">Membrane</keyword>
<evidence type="ECO:0000256" key="3">
    <source>
        <dbReference type="ARBA" id="ARBA00022737"/>
    </source>
</evidence>
<evidence type="ECO:0000313" key="11">
    <source>
        <dbReference type="EMBL" id="GKU91822.1"/>
    </source>
</evidence>
<dbReference type="GO" id="GO:0005886">
    <property type="term" value="C:plasma membrane"/>
    <property type="evidence" value="ECO:0007669"/>
    <property type="project" value="TreeGrafter"/>
</dbReference>
<dbReference type="InterPro" id="IPR002110">
    <property type="entry name" value="Ankyrin_rpt"/>
</dbReference>
<feature type="region of interest" description="Disordered" evidence="8">
    <location>
        <begin position="449"/>
        <end position="487"/>
    </location>
</feature>
<keyword evidence="4 9" id="KW-1133">Transmembrane helix</keyword>
<dbReference type="PROSITE" id="PS50297">
    <property type="entry name" value="ANK_REP_REGION"/>
    <property type="match status" value="3"/>
</dbReference>
<accession>A0AAV5HSL0</accession>
<dbReference type="Pfam" id="PF13962">
    <property type="entry name" value="PGG"/>
    <property type="match status" value="1"/>
</dbReference>
<evidence type="ECO:0000256" key="8">
    <source>
        <dbReference type="SAM" id="MobiDB-lite"/>
    </source>
</evidence>
<feature type="compositionally biased region" description="Basic and acidic residues" evidence="8">
    <location>
        <begin position="449"/>
        <end position="465"/>
    </location>
</feature>
<protein>
    <recommendedName>
        <fullName evidence="10">PGG domain-containing protein</fullName>
    </recommendedName>
</protein>
<feature type="repeat" description="ANK" evidence="7">
    <location>
        <begin position="117"/>
        <end position="138"/>
    </location>
</feature>
<keyword evidence="12" id="KW-1185">Reference proteome</keyword>
<feature type="region of interest" description="Disordered" evidence="8">
    <location>
        <begin position="1"/>
        <end position="32"/>
    </location>
</feature>
<evidence type="ECO:0000256" key="9">
    <source>
        <dbReference type="SAM" id="Phobius"/>
    </source>
</evidence>
<dbReference type="Gene3D" id="1.25.40.20">
    <property type="entry name" value="Ankyrin repeat-containing domain"/>
    <property type="match status" value="3"/>
</dbReference>
<sequence>MAAVHGSGSSVVLDVNPDVVHSDNKSTDEVEQDSDINNINNTLYDQATKGDFHAFEDFNAERLSQLVTRVDENTILHICITAATPYYRKKTARTESVDFVNKALAKCKELLWQPNKKGETILHIAARHGHDEIVRVLLTEDEEARDNGQAVNRSQRLLEVKNAVGDTALHEAARYTHFPVVKILVDQDCSYQYGLNNDGETPLYIAAEMGARQVVDKILKCGSPDYHGPHGRTALHAAVLCKNDEIVEKLCRKFEEPPITRRADNSGWTPLHYAAQQGLASIVKLLLEKDKNAAYMADKEEEKTALHVAASRGKAKVVEEFRSTCPDCFEQVDKKGQNVLHYAVRADRNRSEILRIILDNECFSNLINAKDNSGDTPLHHLVNTNNPLALDLVYHPKLNARVFNKKHMSPLEVISDITPEDSVRKICAFLTLKYVGKTISRQIRHEDKVKEGGGIADQKRKKEGGGIEDQDAMTKDESDQKKKDVHEKARKGMEPVFRYLKDINLVIAILISTVTFAAGFTLPGGYTSDNSPNQAGSPVLIRKPAFKVFVFSNTIAFLLASSAVFLHLYRLLYTKATILASGMSLVCNSYAMIAMVVAFVSGTSAVLTPYPSLVAAICVLSAVLFAYTFTAIYETLRMYYYIVRISAKAFKLLSENVGSKYGIGPF</sequence>
<dbReference type="PANTHER" id="PTHR24186">
    <property type="entry name" value="PROTEIN PHOSPHATASE 1 REGULATORY SUBUNIT"/>
    <property type="match status" value="1"/>
</dbReference>
<evidence type="ECO:0000256" key="5">
    <source>
        <dbReference type="ARBA" id="ARBA00023043"/>
    </source>
</evidence>
<evidence type="ECO:0000259" key="10">
    <source>
        <dbReference type="Pfam" id="PF13962"/>
    </source>
</evidence>
<feature type="transmembrane region" description="Helical" evidence="9">
    <location>
        <begin position="613"/>
        <end position="636"/>
    </location>
</feature>
<feature type="repeat" description="ANK" evidence="7">
    <location>
        <begin position="266"/>
        <end position="298"/>
    </location>
</feature>
<feature type="transmembrane region" description="Helical" evidence="9">
    <location>
        <begin position="503"/>
        <end position="526"/>
    </location>
</feature>
<reference evidence="11 12" key="1">
    <citation type="journal article" date="2021" name="Commun. Biol.">
        <title>The genome of Shorea leprosula (Dipterocarpaceae) highlights the ecological relevance of drought in aseasonal tropical rainforests.</title>
        <authorList>
            <person name="Ng K.K.S."/>
            <person name="Kobayashi M.J."/>
            <person name="Fawcett J.A."/>
            <person name="Hatakeyama M."/>
            <person name="Paape T."/>
            <person name="Ng C.H."/>
            <person name="Ang C.C."/>
            <person name="Tnah L.H."/>
            <person name="Lee C.T."/>
            <person name="Nishiyama T."/>
            <person name="Sese J."/>
            <person name="O'Brien M.J."/>
            <person name="Copetti D."/>
            <person name="Mohd Noor M.I."/>
            <person name="Ong R.C."/>
            <person name="Putra M."/>
            <person name="Sireger I.Z."/>
            <person name="Indrioko S."/>
            <person name="Kosugi Y."/>
            <person name="Izuno A."/>
            <person name="Isagi Y."/>
            <person name="Lee S.L."/>
            <person name="Shimizu K.K."/>
        </authorList>
    </citation>
    <scope>NUCLEOTIDE SEQUENCE [LARGE SCALE GENOMIC DNA]</scope>
    <source>
        <strain evidence="11">214</strain>
    </source>
</reference>
<feature type="transmembrane region" description="Helical" evidence="9">
    <location>
        <begin position="578"/>
        <end position="601"/>
    </location>
</feature>
<gene>
    <name evidence="11" type="ORF">SLEP1_g5637</name>
</gene>
<dbReference type="AlphaFoldDB" id="A0AAV5HSL0"/>
<evidence type="ECO:0000256" key="4">
    <source>
        <dbReference type="ARBA" id="ARBA00022989"/>
    </source>
</evidence>
<evidence type="ECO:0000256" key="7">
    <source>
        <dbReference type="PROSITE-ProRule" id="PRU00023"/>
    </source>
</evidence>
<dbReference type="SUPFAM" id="SSF48403">
    <property type="entry name" value="Ankyrin repeat"/>
    <property type="match status" value="2"/>
</dbReference>
<dbReference type="InterPro" id="IPR036770">
    <property type="entry name" value="Ankyrin_rpt-contain_sf"/>
</dbReference>
<evidence type="ECO:0000256" key="2">
    <source>
        <dbReference type="ARBA" id="ARBA00022692"/>
    </source>
</evidence>
<comment type="caution">
    <text evidence="11">The sequence shown here is derived from an EMBL/GenBank/DDBJ whole genome shotgun (WGS) entry which is preliminary data.</text>
</comment>
<name>A0AAV5HSL0_9ROSI</name>
<feature type="compositionally biased region" description="Basic and acidic residues" evidence="8">
    <location>
        <begin position="472"/>
        <end position="487"/>
    </location>
</feature>
<feature type="repeat" description="ANK" evidence="7">
    <location>
        <begin position="198"/>
        <end position="223"/>
    </location>
</feature>